<name>A0ABM8W6U7_GIGMA</name>
<dbReference type="Proteomes" id="UP000789901">
    <property type="component" value="Unassembled WGS sequence"/>
</dbReference>
<evidence type="ECO:0000313" key="2">
    <source>
        <dbReference type="Proteomes" id="UP000789901"/>
    </source>
</evidence>
<comment type="caution">
    <text evidence="1">The sequence shown here is derived from an EMBL/GenBank/DDBJ whole genome shotgun (WGS) entry which is preliminary data.</text>
</comment>
<organism evidence="1 2">
    <name type="scientific">Gigaspora margarita</name>
    <dbReference type="NCBI Taxonomy" id="4874"/>
    <lineage>
        <taxon>Eukaryota</taxon>
        <taxon>Fungi</taxon>
        <taxon>Fungi incertae sedis</taxon>
        <taxon>Mucoromycota</taxon>
        <taxon>Glomeromycotina</taxon>
        <taxon>Glomeromycetes</taxon>
        <taxon>Diversisporales</taxon>
        <taxon>Gigasporaceae</taxon>
        <taxon>Gigaspora</taxon>
    </lineage>
</organism>
<proteinExistence type="predicted"/>
<sequence length="128" mass="14911">MGVKTIGKYSFPIKNKEIAKRYITEVKKQYIIPRVMPIDHIDVNYTDKLLLPRDPKKIKGVNIKIPITNPKELIEAAMIKESQPEKEIELPITKYENIEQTIEILKTKFEFSNIPQLLVQLPKLDIPE</sequence>
<protein>
    <submittedName>
        <fullName evidence="1">46493_t:CDS:1</fullName>
    </submittedName>
</protein>
<evidence type="ECO:0000313" key="1">
    <source>
        <dbReference type="EMBL" id="CAG8540906.1"/>
    </source>
</evidence>
<reference evidence="1 2" key="1">
    <citation type="submission" date="2021-06" db="EMBL/GenBank/DDBJ databases">
        <authorList>
            <person name="Kallberg Y."/>
            <person name="Tangrot J."/>
            <person name="Rosling A."/>
        </authorList>
    </citation>
    <scope>NUCLEOTIDE SEQUENCE [LARGE SCALE GENOMIC DNA]</scope>
    <source>
        <strain evidence="1 2">120-4 pot B 10/14</strain>
    </source>
</reference>
<accession>A0ABM8W6U7</accession>
<keyword evidence="2" id="KW-1185">Reference proteome</keyword>
<dbReference type="EMBL" id="CAJVQB010001562">
    <property type="protein sequence ID" value="CAG8540906.1"/>
    <property type="molecule type" value="Genomic_DNA"/>
</dbReference>
<gene>
    <name evidence="1" type="ORF">GMARGA_LOCUS4076</name>
</gene>